<dbReference type="PROSITE" id="PS51257">
    <property type="entry name" value="PROKAR_LIPOPROTEIN"/>
    <property type="match status" value="1"/>
</dbReference>
<protein>
    <recommendedName>
        <fullName evidence="3">DUF4156 domain-containing protein</fullName>
    </recommendedName>
</protein>
<gene>
    <name evidence="1" type="ORF">SAMN02745724_02221</name>
</gene>
<sequence>MKKTLLPLIILITACTSSKYPNWEYVRIETSTPDTQCVYKVQEACSLSGAKCFNWYKKRATKFEANTVVITQKDKNLSASSQVFVNQSNGGRNSQVNMELTMLADYLYCPSKNQITKKEI</sequence>
<dbReference type="EMBL" id="FOLO01000014">
    <property type="protein sequence ID" value="SFC66020.1"/>
    <property type="molecule type" value="Genomic_DNA"/>
</dbReference>
<accession>A0A1I1L8Y8</accession>
<evidence type="ECO:0000313" key="1">
    <source>
        <dbReference type="EMBL" id="SFC66020.1"/>
    </source>
</evidence>
<dbReference type="RefSeq" id="WP_091983633.1">
    <property type="nucleotide sequence ID" value="NZ_FOLO01000014.1"/>
</dbReference>
<proteinExistence type="predicted"/>
<dbReference type="AlphaFoldDB" id="A0A1I1L8Y8"/>
<dbReference type="Proteomes" id="UP000198862">
    <property type="component" value="Unassembled WGS sequence"/>
</dbReference>
<reference evidence="1 2" key="1">
    <citation type="submission" date="2016-10" db="EMBL/GenBank/DDBJ databases">
        <authorList>
            <person name="de Groot N.N."/>
        </authorList>
    </citation>
    <scope>NUCLEOTIDE SEQUENCE [LARGE SCALE GENOMIC DNA]</scope>
    <source>
        <strain evidence="1 2">DSM 6059</strain>
    </source>
</reference>
<organism evidence="1 2">
    <name type="scientific">Pseudoalteromonas denitrificans DSM 6059</name>
    <dbReference type="NCBI Taxonomy" id="1123010"/>
    <lineage>
        <taxon>Bacteria</taxon>
        <taxon>Pseudomonadati</taxon>
        <taxon>Pseudomonadota</taxon>
        <taxon>Gammaproteobacteria</taxon>
        <taxon>Alteromonadales</taxon>
        <taxon>Pseudoalteromonadaceae</taxon>
        <taxon>Pseudoalteromonas</taxon>
    </lineage>
</organism>
<evidence type="ECO:0000313" key="2">
    <source>
        <dbReference type="Proteomes" id="UP000198862"/>
    </source>
</evidence>
<keyword evidence="2" id="KW-1185">Reference proteome</keyword>
<evidence type="ECO:0008006" key="3">
    <source>
        <dbReference type="Google" id="ProtNLM"/>
    </source>
</evidence>
<name>A0A1I1L8Y8_9GAMM</name>